<keyword evidence="6 11" id="KW-0812">Transmembrane</keyword>
<evidence type="ECO:0000256" key="6">
    <source>
        <dbReference type="ARBA" id="ARBA00022692"/>
    </source>
</evidence>
<proteinExistence type="inferred from homology"/>
<evidence type="ECO:0000259" key="13">
    <source>
        <dbReference type="Pfam" id="PF18075"/>
    </source>
</evidence>
<dbReference type="InterPro" id="IPR004513">
    <property type="entry name" value="FtsX"/>
</dbReference>
<gene>
    <name evidence="14" type="ORF">A2886_03455</name>
</gene>
<comment type="caution">
    <text evidence="14">The sequence shown here is derived from an EMBL/GenBank/DDBJ whole genome shotgun (WGS) entry which is preliminary data.</text>
</comment>
<accession>A0A1F4UR72</accession>
<keyword evidence="5 10" id="KW-0132">Cell division</keyword>
<evidence type="ECO:0000259" key="12">
    <source>
        <dbReference type="Pfam" id="PF02687"/>
    </source>
</evidence>
<evidence type="ECO:0000256" key="4">
    <source>
        <dbReference type="ARBA" id="ARBA00022475"/>
    </source>
</evidence>
<comment type="similarity">
    <text evidence="2 10">Belongs to the ABC-4 integral membrane protein family. FtsX subfamily.</text>
</comment>
<evidence type="ECO:0000256" key="5">
    <source>
        <dbReference type="ARBA" id="ARBA00022618"/>
    </source>
</evidence>
<evidence type="ECO:0000313" key="15">
    <source>
        <dbReference type="Proteomes" id="UP000176608"/>
    </source>
</evidence>
<keyword evidence="4 10" id="KW-1003">Cell membrane</keyword>
<feature type="transmembrane region" description="Helical" evidence="11">
    <location>
        <begin position="264"/>
        <end position="288"/>
    </location>
</feature>
<evidence type="ECO:0000256" key="3">
    <source>
        <dbReference type="ARBA" id="ARBA00021907"/>
    </source>
</evidence>
<dbReference type="STRING" id="1802617.A2886_03455"/>
<dbReference type="PANTHER" id="PTHR47755">
    <property type="entry name" value="CELL DIVISION PROTEIN FTSX"/>
    <property type="match status" value="1"/>
</dbReference>
<dbReference type="Gene3D" id="3.30.70.3040">
    <property type="match status" value="1"/>
</dbReference>
<feature type="transmembrane region" description="Helical" evidence="11">
    <location>
        <begin position="21"/>
        <end position="45"/>
    </location>
</feature>
<evidence type="ECO:0000256" key="10">
    <source>
        <dbReference type="PIRNR" id="PIRNR003097"/>
    </source>
</evidence>
<feature type="transmembrane region" description="Helical" evidence="11">
    <location>
        <begin position="162"/>
        <end position="187"/>
    </location>
</feature>
<feature type="domain" description="ABC3 transporter permease C-terminal" evidence="12">
    <location>
        <begin position="174"/>
        <end position="284"/>
    </location>
</feature>
<dbReference type="EMBL" id="MEVA01000009">
    <property type="protein sequence ID" value="OGC47454.1"/>
    <property type="molecule type" value="Genomic_DNA"/>
</dbReference>
<reference evidence="14 15" key="1">
    <citation type="journal article" date="2016" name="Nat. Commun.">
        <title>Thousands of microbial genomes shed light on interconnected biogeochemical processes in an aquifer system.</title>
        <authorList>
            <person name="Anantharaman K."/>
            <person name="Brown C.T."/>
            <person name="Hug L.A."/>
            <person name="Sharon I."/>
            <person name="Castelle C.J."/>
            <person name="Probst A.J."/>
            <person name="Thomas B.C."/>
            <person name="Singh A."/>
            <person name="Wilkins M.J."/>
            <person name="Karaoz U."/>
            <person name="Brodie E.L."/>
            <person name="Williams K.H."/>
            <person name="Hubbard S.S."/>
            <person name="Banfield J.F."/>
        </authorList>
    </citation>
    <scope>NUCLEOTIDE SEQUENCE [LARGE SCALE GENOMIC DNA]</scope>
</reference>
<keyword evidence="9 10" id="KW-0131">Cell cycle</keyword>
<dbReference type="PIRSF" id="PIRSF003097">
    <property type="entry name" value="FtsX"/>
    <property type="match status" value="1"/>
</dbReference>
<feature type="transmembrane region" description="Helical" evidence="11">
    <location>
        <begin position="223"/>
        <end position="244"/>
    </location>
</feature>
<dbReference type="InterPro" id="IPR040690">
    <property type="entry name" value="FtsX_ECD"/>
</dbReference>
<feature type="domain" description="FtsX extracellular" evidence="13">
    <location>
        <begin position="59"/>
        <end position="150"/>
    </location>
</feature>
<evidence type="ECO:0000256" key="8">
    <source>
        <dbReference type="ARBA" id="ARBA00023136"/>
    </source>
</evidence>
<evidence type="ECO:0000313" key="14">
    <source>
        <dbReference type="EMBL" id="OGC47454.1"/>
    </source>
</evidence>
<comment type="subcellular location">
    <subcellularLocation>
        <location evidence="1">Cell membrane</location>
        <topology evidence="1">Multi-pass membrane protein</topology>
    </subcellularLocation>
</comment>
<protein>
    <recommendedName>
        <fullName evidence="3 10">Cell division protein FtsX</fullName>
    </recommendedName>
</protein>
<evidence type="ECO:0000256" key="1">
    <source>
        <dbReference type="ARBA" id="ARBA00004651"/>
    </source>
</evidence>
<dbReference type="AlphaFoldDB" id="A0A1F4UR72"/>
<keyword evidence="7 11" id="KW-1133">Transmembrane helix</keyword>
<evidence type="ECO:0000256" key="11">
    <source>
        <dbReference type="SAM" id="Phobius"/>
    </source>
</evidence>
<dbReference type="Proteomes" id="UP000176608">
    <property type="component" value="Unassembled WGS sequence"/>
</dbReference>
<evidence type="ECO:0000256" key="7">
    <source>
        <dbReference type="ARBA" id="ARBA00022989"/>
    </source>
</evidence>
<dbReference type="Pfam" id="PF02687">
    <property type="entry name" value="FtsX"/>
    <property type="match status" value="1"/>
</dbReference>
<organism evidence="14 15">
    <name type="scientific">candidate division WWE3 bacterium RIFCSPHIGHO2_01_FULL_42_13</name>
    <dbReference type="NCBI Taxonomy" id="1802617"/>
    <lineage>
        <taxon>Bacteria</taxon>
        <taxon>Katanobacteria</taxon>
    </lineage>
</organism>
<keyword evidence="8 10" id="KW-0472">Membrane</keyword>
<sequence>MNSTLIKHLDSLKTLYSREKFLVLSNIAVMTVTFVILGFFFGTAVGMQTAIKSLEEQAQVTLFFEDKYPESEILALKSRFEADERILNVRYISKEQAFQIFTDINKDEPILLEAVSKDILPASLEIRAQRLSDLSSLATEFESLEGVEEVKFFRDVIERFRYWANVIYIVGGGLVLIFLGLSFAIVMSTLRVTIDSKGDEIEIMKLVGATDDYVKGPLLFQGLFFGLVSATIASVVLLIFFTSIKFLGLFGATSTVFILPGVRVLSWIFLIILVVLLLIFGGLLGYLGSQTAIKKYLKY</sequence>
<dbReference type="InterPro" id="IPR003838">
    <property type="entry name" value="ABC3_permease_C"/>
</dbReference>
<dbReference type="GO" id="GO:0005886">
    <property type="term" value="C:plasma membrane"/>
    <property type="evidence" value="ECO:0007669"/>
    <property type="project" value="UniProtKB-SubCell"/>
</dbReference>
<dbReference type="Pfam" id="PF18075">
    <property type="entry name" value="FtsX_ECD"/>
    <property type="match status" value="1"/>
</dbReference>
<evidence type="ECO:0000256" key="2">
    <source>
        <dbReference type="ARBA" id="ARBA00007379"/>
    </source>
</evidence>
<dbReference type="GO" id="GO:0051301">
    <property type="term" value="P:cell division"/>
    <property type="evidence" value="ECO:0007669"/>
    <property type="project" value="UniProtKB-KW"/>
</dbReference>
<dbReference type="PANTHER" id="PTHR47755:SF1">
    <property type="entry name" value="CELL DIVISION PROTEIN FTSX"/>
    <property type="match status" value="1"/>
</dbReference>
<evidence type="ECO:0000256" key="9">
    <source>
        <dbReference type="ARBA" id="ARBA00023306"/>
    </source>
</evidence>
<name>A0A1F4UR72_UNCKA</name>